<accession>A0A3A3YXS8</accession>
<keyword evidence="1" id="KW-0812">Transmembrane</keyword>
<dbReference type="OrthoDB" id="3625784at2"/>
<dbReference type="Proteomes" id="UP000265614">
    <property type="component" value="Unassembled WGS sequence"/>
</dbReference>
<keyword evidence="1" id="KW-0472">Membrane</keyword>
<evidence type="ECO:0000313" key="2">
    <source>
        <dbReference type="EMBL" id="RJK93883.1"/>
    </source>
</evidence>
<dbReference type="InterPro" id="IPR046291">
    <property type="entry name" value="DUF6328"/>
</dbReference>
<evidence type="ECO:0000256" key="1">
    <source>
        <dbReference type="SAM" id="Phobius"/>
    </source>
</evidence>
<evidence type="ECO:0000313" key="3">
    <source>
        <dbReference type="Proteomes" id="UP000265614"/>
    </source>
</evidence>
<feature type="transmembrane region" description="Helical" evidence="1">
    <location>
        <begin position="87"/>
        <end position="107"/>
    </location>
</feature>
<feature type="transmembrane region" description="Helical" evidence="1">
    <location>
        <begin position="113"/>
        <end position="134"/>
    </location>
</feature>
<dbReference type="EMBL" id="QZEZ01000008">
    <property type="protein sequence ID" value="RJK93883.1"/>
    <property type="molecule type" value="Genomic_DNA"/>
</dbReference>
<comment type="caution">
    <text evidence="2">The sequence shown here is derived from an EMBL/GenBank/DDBJ whole genome shotgun (WGS) entry which is preliminary data.</text>
</comment>
<feature type="transmembrane region" description="Helical" evidence="1">
    <location>
        <begin position="45"/>
        <end position="67"/>
    </location>
</feature>
<reference evidence="2 3" key="1">
    <citation type="submission" date="2018-09" db="EMBL/GenBank/DDBJ databases">
        <title>YIM 75000 draft genome.</title>
        <authorList>
            <person name="Tang S."/>
            <person name="Feng Y."/>
        </authorList>
    </citation>
    <scope>NUCLEOTIDE SEQUENCE [LARGE SCALE GENOMIC DNA]</scope>
    <source>
        <strain evidence="2 3">YIM 75000</strain>
    </source>
</reference>
<gene>
    <name evidence="2" type="ORF">D5H78_15850</name>
</gene>
<dbReference type="AlphaFoldDB" id="A0A3A3YXS8"/>
<name>A0A3A3YXS8_9ACTN</name>
<proteinExistence type="predicted"/>
<organism evidence="2 3">
    <name type="scientific">Vallicoccus soli</name>
    <dbReference type="NCBI Taxonomy" id="2339232"/>
    <lineage>
        <taxon>Bacteria</taxon>
        <taxon>Bacillati</taxon>
        <taxon>Actinomycetota</taxon>
        <taxon>Actinomycetes</taxon>
        <taxon>Motilibacterales</taxon>
        <taxon>Vallicoccaceae</taxon>
        <taxon>Vallicoccus</taxon>
    </lineage>
</organism>
<feature type="transmembrane region" description="Helical" evidence="1">
    <location>
        <begin position="12"/>
        <end position="33"/>
    </location>
</feature>
<keyword evidence="1" id="KW-1133">Transmembrane helix</keyword>
<sequence length="141" mass="15198">MLDRNLNELLQELRVAQTGVQILFAFLLTLPFNARFDGTTEVQRVAYVVTLLLSAAATGTLIAPVAFHRLVFRRGKREELVRVANTLAVVGLGLLLLAVSGAVFLVVDVVVGGTGAVLLAGGAAAWFLVLWVLLPLRARHR</sequence>
<protein>
    <submittedName>
        <fullName evidence="2">Amine oxidase</fullName>
    </submittedName>
</protein>
<keyword evidence="3" id="KW-1185">Reference proteome</keyword>
<dbReference type="Pfam" id="PF19853">
    <property type="entry name" value="DUF6328"/>
    <property type="match status" value="1"/>
</dbReference>